<organism evidence="1 2">
    <name type="scientific">Sunxiuqinia elliptica</name>
    <dbReference type="NCBI Taxonomy" id="655355"/>
    <lineage>
        <taxon>Bacteria</taxon>
        <taxon>Pseudomonadati</taxon>
        <taxon>Bacteroidota</taxon>
        <taxon>Bacteroidia</taxon>
        <taxon>Marinilabiliales</taxon>
        <taxon>Prolixibacteraceae</taxon>
        <taxon>Sunxiuqinia</taxon>
    </lineage>
</organism>
<dbReference type="Proteomes" id="UP000294848">
    <property type="component" value="Unassembled WGS sequence"/>
</dbReference>
<gene>
    <name evidence="1" type="ORF">DET52_111162</name>
</gene>
<sequence>MHTLLFKNLSDSCKKDILPNNTTEALSDLGPFLLNSIFRKSTQQDLT</sequence>
<accession>A0A4R6GNG7</accession>
<comment type="caution">
    <text evidence="1">The sequence shown here is derived from an EMBL/GenBank/DDBJ whole genome shotgun (WGS) entry which is preliminary data.</text>
</comment>
<evidence type="ECO:0000313" key="2">
    <source>
        <dbReference type="Proteomes" id="UP000294848"/>
    </source>
</evidence>
<reference evidence="1 2" key="1">
    <citation type="submission" date="2019-03" db="EMBL/GenBank/DDBJ databases">
        <title>Freshwater and sediment microbial communities from various areas in North America, analyzing microbe dynamics in response to fracking.</title>
        <authorList>
            <person name="Lamendella R."/>
        </authorList>
    </citation>
    <scope>NUCLEOTIDE SEQUENCE [LARGE SCALE GENOMIC DNA]</scope>
    <source>
        <strain evidence="1 2">114D</strain>
    </source>
</reference>
<dbReference type="AlphaFoldDB" id="A0A4R6GNG7"/>
<dbReference type="EMBL" id="SNWI01000011">
    <property type="protein sequence ID" value="TDN96792.1"/>
    <property type="molecule type" value="Genomic_DNA"/>
</dbReference>
<name>A0A4R6GNG7_9BACT</name>
<proteinExistence type="predicted"/>
<evidence type="ECO:0000313" key="1">
    <source>
        <dbReference type="EMBL" id="TDN96792.1"/>
    </source>
</evidence>
<protein>
    <submittedName>
        <fullName evidence="1">Uncharacterized protein</fullName>
    </submittedName>
</protein>